<evidence type="ECO:0000256" key="12">
    <source>
        <dbReference type="ARBA" id="ARBA00023136"/>
    </source>
</evidence>
<dbReference type="Gene3D" id="1.20.120.620">
    <property type="entry name" value="Backbone structure of the membrane domain of e. Coli histidine kinase receptor kdpd"/>
    <property type="match status" value="1"/>
</dbReference>
<keyword evidence="8" id="KW-0418">Kinase</keyword>
<evidence type="ECO:0000256" key="6">
    <source>
        <dbReference type="ARBA" id="ARBA00022692"/>
    </source>
</evidence>
<dbReference type="Pfam" id="PF00512">
    <property type="entry name" value="HisKA"/>
    <property type="match status" value="1"/>
</dbReference>
<dbReference type="Gene3D" id="3.30.450.40">
    <property type="match status" value="1"/>
</dbReference>
<feature type="transmembrane region" description="Helical" evidence="13">
    <location>
        <begin position="6"/>
        <end position="25"/>
    </location>
</feature>
<dbReference type="Gene3D" id="3.30.565.10">
    <property type="entry name" value="Histidine kinase-like ATPase, C-terminal domain"/>
    <property type="match status" value="1"/>
</dbReference>
<evidence type="ECO:0000256" key="11">
    <source>
        <dbReference type="ARBA" id="ARBA00023012"/>
    </source>
</evidence>
<dbReference type="CDD" id="cd00075">
    <property type="entry name" value="HATPase"/>
    <property type="match status" value="1"/>
</dbReference>
<dbReference type="InterPro" id="IPR005467">
    <property type="entry name" value="His_kinase_dom"/>
</dbReference>
<evidence type="ECO:0000256" key="4">
    <source>
        <dbReference type="ARBA" id="ARBA00022553"/>
    </source>
</evidence>
<dbReference type="GO" id="GO:0005524">
    <property type="term" value="F:ATP binding"/>
    <property type="evidence" value="ECO:0007669"/>
    <property type="project" value="UniProtKB-KW"/>
</dbReference>
<dbReference type="EC" id="2.7.13.3" evidence="3"/>
<dbReference type="InterPro" id="IPR036890">
    <property type="entry name" value="HATPase_C_sf"/>
</dbReference>
<keyword evidence="6 13" id="KW-0812">Transmembrane</keyword>
<dbReference type="InterPro" id="IPR004358">
    <property type="entry name" value="Sig_transdc_His_kin-like_C"/>
</dbReference>
<comment type="catalytic activity">
    <reaction evidence="1">
        <text>ATP + protein L-histidine = ADP + protein N-phospho-L-histidine.</text>
        <dbReference type="EC" id="2.7.13.3"/>
    </reaction>
</comment>
<evidence type="ECO:0000256" key="13">
    <source>
        <dbReference type="SAM" id="Phobius"/>
    </source>
</evidence>
<dbReference type="InterPro" id="IPR025201">
    <property type="entry name" value="KdpD_TM"/>
</dbReference>
<dbReference type="EMBL" id="JALBUF010000001">
    <property type="protein sequence ID" value="MCI0182667.1"/>
    <property type="molecule type" value="Genomic_DNA"/>
</dbReference>
<accession>A0A9X2ADU4</accession>
<evidence type="ECO:0000259" key="14">
    <source>
        <dbReference type="PROSITE" id="PS50109"/>
    </source>
</evidence>
<evidence type="ECO:0000313" key="16">
    <source>
        <dbReference type="Proteomes" id="UP001139263"/>
    </source>
</evidence>
<dbReference type="PANTHER" id="PTHR45569">
    <property type="entry name" value="SENSOR PROTEIN KDPD"/>
    <property type="match status" value="1"/>
</dbReference>
<dbReference type="SUPFAM" id="SSF47384">
    <property type="entry name" value="Homodimeric domain of signal transducing histidine kinase"/>
    <property type="match status" value="1"/>
</dbReference>
<dbReference type="RefSeq" id="WP_241712236.1">
    <property type="nucleotide sequence ID" value="NZ_JALBUF010000001.1"/>
</dbReference>
<dbReference type="InterPro" id="IPR029016">
    <property type="entry name" value="GAF-like_dom_sf"/>
</dbReference>
<dbReference type="PRINTS" id="PR00344">
    <property type="entry name" value="BCTRLSENSOR"/>
</dbReference>
<evidence type="ECO:0000256" key="1">
    <source>
        <dbReference type="ARBA" id="ARBA00000085"/>
    </source>
</evidence>
<dbReference type="Gene3D" id="1.10.287.130">
    <property type="match status" value="1"/>
</dbReference>
<gene>
    <name evidence="15" type="primary">kdpD</name>
    <name evidence="15" type="ORF">MM817_00933</name>
</gene>
<keyword evidence="4" id="KW-0597">Phosphoprotein</keyword>
<keyword evidence="11" id="KW-0902">Two-component regulatory system</keyword>
<comment type="subcellular location">
    <subcellularLocation>
        <location evidence="2">Cell membrane</location>
        <topology evidence="2">Multi-pass membrane protein</topology>
    </subcellularLocation>
</comment>
<protein>
    <recommendedName>
        <fullName evidence="3">histidine kinase</fullName>
        <ecNumber evidence="3">2.7.13.3</ecNumber>
    </recommendedName>
</protein>
<dbReference type="SUPFAM" id="SSF55874">
    <property type="entry name" value="ATPase domain of HSP90 chaperone/DNA topoisomerase II/histidine kinase"/>
    <property type="match status" value="1"/>
</dbReference>
<dbReference type="SMART" id="SM00388">
    <property type="entry name" value="HisKA"/>
    <property type="match status" value="1"/>
</dbReference>
<organism evidence="15 16">
    <name type="scientific">Sulfoacidibacillus ferrooxidans</name>
    <dbReference type="NCBI Taxonomy" id="2005001"/>
    <lineage>
        <taxon>Bacteria</taxon>
        <taxon>Bacillati</taxon>
        <taxon>Bacillota</taxon>
        <taxon>Bacilli</taxon>
        <taxon>Bacillales</taxon>
        <taxon>Alicyclobacillaceae</taxon>
        <taxon>Sulfoacidibacillus</taxon>
    </lineage>
</organism>
<evidence type="ECO:0000313" key="15">
    <source>
        <dbReference type="EMBL" id="MCI0182667.1"/>
    </source>
</evidence>
<evidence type="ECO:0000256" key="7">
    <source>
        <dbReference type="ARBA" id="ARBA00022741"/>
    </source>
</evidence>
<dbReference type="Pfam" id="PF13493">
    <property type="entry name" value="DUF4118"/>
    <property type="match status" value="1"/>
</dbReference>
<comment type="caution">
    <text evidence="15">The sequence shown here is derived from an EMBL/GenBank/DDBJ whole genome shotgun (WGS) entry which is preliminary data.</text>
</comment>
<dbReference type="GO" id="GO:0005886">
    <property type="term" value="C:plasma membrane"/>
    <property type="evidence" value="ECO:0007669"/>
    <property type="project" value="UniProtKB-SubCell"/>
</dbReference>
<keyword evidence="9" id="KW-0067">ATP-binding</keyword>
<keyword evidence="10 13" id="KW-1133">Transmembrane helix</keyword>
<dbReference type="FunFam" id="3.30.565.10:FF:000006">
    <property type="entry name" value="Sensor histidine kinase WalK"/>
    <property type="match status" value="1"/>
</dbReference>
<dbReference type="AlphaFoldDB" id="A0A9X2ADU4"/>
<evidence type="ECO:0000256" key="8">
    <source>
        <dbReference type="ARBA" id="ARBA00022777"/>
    </source>
</evidence>
<evidence type="ECO:0000256" key="2">
    <source>
        <dbReference type="ARBA" id="ARBA00004651"/>
    </source>
</evidence>
<keyword evidence="16" id="KW-1185">Reference proteome</keyword>
<dbReference type="PANTHER" id="PTHR45569:SF1">
    <property type="entry name" value="SENSOR PROTEIN KDPD"/>
    <property type="match status" value="1"/>
</dbReference>
<dbReference type="InterPro" id="IPR003661">
    <property type="entry name" value="HisK_dim/P_dom"/>
</dbReference>
<reference evidence="15" key="1">
    <citation type="submission" date="2022-03" db="EMBL/GenBank/DDBJ databases">
        <title>Draft Genome Sequence of Firmicute Strain S0AB, a Heterotrophic Iron/Sulfur-Oxidizing Extreme Acidophile.</title>
        <authorList>
            <person name="Vergara E."/>
            <person name="Pakostova E."/>
            <person name="Johnson D.B."/>
            <person name="Holmes D.S."/>
        </authorList>
    </citation>
    <scope>NUCLEOTIDE SEQUENCE</scope>
    <source>
        <strain evidence="15">S0AB</strain>
    </source>
</reference>
<keyword evidence="5 15" id="KW-0808">Transferase</keyword>
<dbReference type="CDD" id="cd00082">
    <property type="entry name" value="HisKA"/>
    <property type="match status" value="1"/>
</dbReference>
<dbReference type="Proteomes" id="UP001139263">
    <property type="component" value="Unassembled WGS sequence"/>
</dbReference>
<dbReference type="Pfam" id="PF02518">
    <property type="entry name" value="HATPase_c"/>
    <property type="match status" value="1"/>
</dbReference>
<dbReference type="InterPro" id="IPR038318">
    <property type="entry name" value="KdpD_sf"/>
</dbReference>
<feature type="transmembrane region" description="Helical" evidence="13">
    <location>
        <begin position="55"/>
        <end position="74"/>
    </location>
</feature>
<proteinExistence type="predicted"/>
<evidence type="ECO:0000256" key="3">
    <source>
        <dbReference type="ARBA" id="ARBA00012438"/>
    </source>
</evidence>
<sequence>MTSKPYVLITLALTVLTFVLLKVGLSFQLANIALLFLLPVLFSAVIWGLRPSVYAAAVGVIAFDYFFVPPIFSFSVSDLRYLISFAVFLVVAILTATLASRLRAQVRESKIRELELEGLYDLSRQTTGVSDVDELVEIIVSHVASTLCLPVWIVLPQNEELSVHGSYEVGSEATHVDRKNIHVDRIPLDLELCRFVLQHGKVAGREMDDYTSDSKRYIPLQTESMTLGVFVVDTTSLHEGLIQQKQRLIDAFVVLSATTIARIRLGKEAQLARLSAESERLRTVLLDSISHELRTPLAGIIGSVTGMIEQERVLSAIDERELLFTIRDSAMRMNRLVTNLLGMVRIESGMLSLQRHVCDIMDILGVVFRQLQDPLTSRTVNVHMQPDLPSLYVDDVLIEQVLVNILSNAVKYSDEGSQIFIDVRVEDDVVVLDICDEGIGISLGDETKVFDKFYRSESAKRIPGTGLGLAICKGIIEAHGGAISAKRRGDYGTQMIIYLPIGEGEESDFGCQNSGY</sequence>
<feature type="transmembrane region" description="Helical" evidence="13">
    <location>
        <begin position="32"/>
        <end position="49"/>
    </location>
</feature>
<dbReference type="InterPro" id="IPR003594">
    <property type="entry name" value="HATPase_dom"/>
</dbReference>
<dbReference type="InterPro" id="IPR036097">
    <property type="entry name" value="HisK_dim/P_sf"/>
</dbReference>
<dbReference type="SUPFAM" id="SSF55781">
    <property type="entry name" value="GAF domain-like"/>
    <property type="match status" value="1"/>
</dbReference>
<evidence type="ECO:0000256" key="5">
    <source>
        <dbReference type="ARBA" id="ARBA00022679"/>
    </source>
</evidence>
<keyword evidence="7" id="KW-0547">Nucleotide-binding</keyword>
<evidence type="ECO:0000256" key="9">
    <source>
        <dbReference type="ARBA" id="ARBA00022840"/>
    </source>
</evidence>
<name>A0A9X2ADU4_9BACL</name>
<dbReference type="SMART" id="SM00387">
    <property type="entry name" value="HATPase_c"/>
    <property type="match status" value="1"/>
</dbReference>
<dbReference type="GO" id="GO:0000155">
    <property type="term" value="F:phosphorelay sensor kinase activity"/>
    <property type="evidence" value="ECO:0007669"/>
    <property type="project" value="InterPro"/>
</dbReference>
<keyword evidence="12 13" id="KW-0472">Membrane</keyword>
<feature type="domain" description="Histidine kinase" evidence="14">
    <location>
        <begin position="288"/>
        <end position="503"/>
    </location>
</feature>
<dbReference type="InterPro" id="IPR052023">
    <property type="entry name" value="Histidine_kinase_KdpD"/>
</dbReference>
<feature type="transmembrane region" description="Helical" evidence="13">
    <location>
        <begin position="81"/>
        <end position="102"/>
    </location>
</feature>
<evidence type="ECO:0000256" key="10">
    <source>
        <dbReference type="ARBA" id="ARBA00022989"/>
    </source>
</evidence>
<dbReference type="PROSITE" id="PS50109">
    <property type="entry name" value="HIS_KIN"/>
    <property type="match status" value="1"/>
</dbReference>